<reference evidence="1 2" key="1">
    <citation type="submission" date="2020-05" db="EMBL/GenBank/DDBJ databases">
        <title>Identification and distribution of gene clusters putatively required for synthesis of sphingolipid metabolism inhibitors in phylogenetically diverse species of the filamentous fungus Fusarium.</title>
        <authorList>
            <person name="Kim H.-S."/>
            <person name="Busman M."/>
            <person name="Brown D.W."/>
            <person name="Divon H."/>
            <person name="Uhlig S."/>
            <person name="Proctor R.H."/>
        </authorList>
    </citation>
    <scope>NUCLEOTIDE SEQUENCE [LARGE SCALE GENOMIC DNA]</scope>
    <source>
        <strain evidence="1 2">NRRL 20693</strain>
    </source>
</reference>
<comment type="caution">
    <text evidence="1">The sequence shown here is derived from an EMBL/GenBank/DDBJ whole genome shotgun (WGS) entry which is preliminary data.</text>
</comment>
<evidence type="ECO:0000313" key="2">
    <source>
        <dbReference type="Proteomes" id="UP000567885"/>
    </source>
</evidence>
<accession>A0A8H5T0S8</accession>
<organism evidence="1 2">
    <name type="scientific">Fusarium heterosporum</name>
    <dbReference type="NCBI Taxonomy" id="42747"/>
    <lineage>
        <taxon>Eukaryota</taxon>
        <taxon>Fungi</taxon>
        <taxon>Dikarya</taxon>
        <taxon>Ascomycota</taxon>
        <taxon>Pezizomycotina</taxon>
        <taxon>Sordariomycetes</taxon>
        <taxon>Hypocreomycetidae</taxon>
        <taxon>Hypocreales</taxon>
        <taxon>Nectriaceae</taxon>
        <taxon>Fusarium</taxon>
        <taxon>Fusarium heterosporum species complex</taxon>
    </lineage>
</organism>
<dbReference type="EMBL" id="JAAGWQ010000144">
    <property type="protein sequence ID" value="KAF5663535.1"/>
    <property type="molecule type" value="Genomic_DNA"/>
</dbReference>
<keyword evidence="2" id="KW-1185">Reference proteome</keyword>
<dbReference type="Proteomes" id="UP000567885">
    <property type="component" value="Unassembled WGS sequence"/>
</dbReference>
<name>A0A8H5T0S8_FUSHE</name>
<dbReference type="OrthoDB" id="8062037at2759"/>
<evidence type="ECO:0000313" key="1">
    <source>
        <dbReference type="EMBL" id="KAF5663535.1"/>
    </source>
</evidence>
<proteinExistence type="predicted"/>
<dbReference type="AlphaFoldDB" id="A0A8H5T0S8"/>
<sequence>MFGRLIPASVDQYLSVPRVLSEGGCVATRCAKCELHNALKMLSKAWVMFDPDLGRGEYIDMSFRIDDMYLCFVKPHNPQRSPQRAMVRELDIPSDLTGLWDVINLTWRLNSCDLWYGINLAEVKFSVCVFQSQPASQAAEDLAHFDGDM</sequence>
<gene>
    <name evidence="1" type="ORF">FHETE_7482</name>
</gene>
<protein>
    <submittedName>
        <fullName evidence="1">Uncharacterized protein</fullName>
    </submittedName>
</protein>